<evidence type="ECO:0000256" key="1">
    <source>
        <dbReference type="ARBA" id="ARBA00004623"/>
    </source>
</evidence>
<dbReference type="GO" id="GO:1990316">
    <property type="term" value="C:Atg1/ULK1 kinase complex"/>
    <property type="evidence" value="ECO:0007669"/>
    <property type="project" value="TreeGrafter"/>
</dbReference>
<dbReference type="PANTHER" id="PTHR28005:SF1">
    <property type="entry name" value="AUTOPHAGY-RELATED PROTEIN 17"/>
    <property type="match status" value="1"/>
</dbReference>
<reference evidence="2" key="1">
    <citation type="journal article" date="2011" name="PLoS Biol.">
        <title>Gene gain and loss during evolution of obligate parasitism in the white rust pathogen of Arabidopsis thaliana.</title>
        <authorList>
            <person name="Kemen E."/>
            <person name="Gardiner A."/>
            <person name="Schultz-Larsen T."/>
            <person name="Kemen A.C."/>
            <person name="Balmuth A.L."/>
            <person name="Robert-Seilaniantz A."/>
            <person name="Bailey K."/>
            <person name="Holub E."/>
            <person name="Studholme D.J."/>
            <person name="Maclean D."/>
            <person name="Jones J.D."/>
        </authorList>
    </citation>
    <scope>NUCLEOTIDE SEQUENCE</scope>
</reference>
<dbReference type="GO" id="GO:0034045">
    <property type="term" value="C:phagophore assembly site membrane"/>
    <property type="evidence" value="ECO:0007669"/>
    <property type="project" value="UniProtKB-SubCell"/>
</dbReference>
<dbReference type="PANTHER" id="PTHR28005">
    <property type="entry name" value="AUTOPHAGY-RELATED PROTEIN 17"/>
    <property type="match status" value="1"/>
</dbReference>
<evidence type="ECO:0000313" key="2">
    <source>
        <dbReference type="EMBL" id="CCA19899.1"/>
    </source>
</evidence>
<accession>F0WFB7</accession>
<dbReference type="GO" id="GO:0034727">
    <property type="term" value="P:piecemeal microautophagy of the nucleus"/>
    <property type="evidence" value="ECO:0007669"/>
    <property type="project" value="TreeGrafter"/>
</dbReference>
<dbReference type="AlphaFoldDB" id="F0WFB7"/>
<dbReference type="InterPro" id="IPR007240">
    <property type="entry name" value="Atg17"/>
</dbReference>
<gene>
    <name evidence="2" type="primary">AlNc14C81G5307</name>
    <name evidence="2" type="ORF">ALNC14_060420</name>
</gene>
<dbReference type="HOGENOM" id="CLU_985532_0_0_1"/>
<name>F0WFB7_9STRA</name>
<sequence>MFSKSTIFVEFTMASTSLYYTEAIQGLTQTIENRLHELSSKLSTAQMRLSQAQEHAQEAIFQRQPILQDIDDIFQRLKNVEVDSSFANEKTGETLFDFIDSDTVRSLQQDAVFRIKEVEEALSAHHYAVNRIIAINRFLCKRYDSIQDRQLERSKNTSTSEGTKVSIDFYNDLVWKVAIFLDMEQCDRYLVQYYTAISGVHTRLNTKCINHTYPFSNAGIMCSYNHLLNEIETLFEELYSLRDFYRQFDLTYAKLLQELHRRQMFERNTEQTIQEMIRAVHCQVDEENLRREEFKQEHFRYLPAALSPQLNISARRFRIVEIIDSDEESANKV</sequence>
<reference evidence="2" key="2">
    <citation type="submission" date="2011-02" db="EMBL/GenBank/DDBJ databases">
        <authorList>
            <person name="MacLean D."/>
        </authorList>
    </citation>
    <scope>NUCLEOTIDE SEQUENCE</scope>
</reference>
<proteinExistence type="predicted"/>
<organism evidence="2">
    <name type="scientific">Albugo laibachii Nc14</name>
    <dbReference type="NCBI Taxonomy" id="890382"/>
    <lineage>
        <taxon>Eukaryota</taxon>
        <taxon>Sar</taxon>
        <taxon>Stramenopiles</taxon>
        <taxon>Oomycota</taxon>
        <taxon>Peronosporomycetes</taxon>
        <taxon>Albuginales</taxon>
        <taxon>Albuginaceae</taxon>
        <taxon>Albugo</taxon>
    </lineage>
</organism>
<dbReference type="GO" id="GO:0030295">
    <property type="term" value="F:protein kinase activator activity"/>
    <property type="evidence" value="ECO:0007669"/>
    <property type="project" value="TreeGrafter"/>
</dbReference>
<dbReference type="EMBL" id="FR824126">
    <property type="protein sequence ID" value="CCA19899.1"/>
    <property type="molecule type" value="Genomic_DNA"/>
</dbReference>
<dbReference type="GO" id="GO:0000422">
    <property type="term" value="P:autophagy of mitochondrion"/>
    <property type="evidence" value="ECO:0007669"/>
    <property type="project" value="TreeGrafter"/>
</dbReference>
<dbReference type="GO" id="GO:0000045">
    <property type="term" value="P:autophagosome assembly"/>
    <property type="evidence" value="ECO:0007669"/>
    <property type="project" value="TreeGrafter"/>
</dbReference>
<comment type="subcellular location">
    <subcellularLocation>
        <location evidence="1">Preautophagosomal structure membrane</location>
        <topology evidence="1">Peripheral membrane protein</topology>
    </subcellularLocation>
</comment>
<protein>
    <submittedName>
        <fullName evidence="2">Uncharacterized protein AlNc14C81G5307</fullName>
    </submittedName>
</protein>
<dbReference type="GO" id="GO:0060090">
    <property type="term" value="F:molecular adaptor activity"/>
    <property type="evidence" value="ECO:0007669"/>
    <property type="project" value="TreeGrafter"/>
</dbReference>